<comment type="function">
    <text evidence="1">Alpha-L-fucosidase is responsible for hydrolyzing the alpha-1,6-linked fucose joined to the reducing-end N-acetylglucosamine of the carbohydrate moieties of glycoproteins.</text>
</comment>
<dbReference type="GO" id="GO:0016139">
    <property type="term" value="P:glycoside catabolic process"/>
    <property type="evidence" value="ECO:0007669"/>
    <property type="project" value="TreeGrafter"/>
</dbReference>
<dbReference type="PANTHER" id="PTHR10030:SF37">
    <property type="entry name" value="ALPHA-L-FUCOSIDASE-RELATED"/>
    <property type="match status" value="1"/>
</dbReference>
<evidence type="ECO:0000256" key="4">
    <source>
        <dbReference type="ARBA" id="ARBA00022729"/>
    </source>
</evidence>
<evidence type="ECO:0000256" key="7">
    <source>
        <dbReference type="PIRSR" id="PIRSR001092-1"/>
    </source>
</evidence>
<dbReference type="GO" id="GO:0004560">
    <property type="term" value="F:alpha-L-fucosidase activity"/>
    <property type="evidence" value="ECO:0007669"/>
    <property type="project" value="InterPro"/>
</dbReference>
<keyword evidence="4" id="KW-0732">Signal</keyword>
<dbReference type="Pfam" id="PF01120">
    <property type="entry name" value="Alpha_L_fucos"/>
    <property type="match status" value="1"/>
</dbReference>
<protein>
    <recommendedName>
        <fullName evidence="3">alpha-L-fucosidase</fullName>
        <ecNumber evidence="3">3.2.1.51</ecNumber>
    </recommendedName>
</protein>
<dbReference type="Proteomes" id="UP000245959">
    <property type="component" value="Unassembled WGS sequence"/>
</dbReference>
<dbReference type="GeneID" id="78295451"/>
<dbReference type="EMBL" id="QEKH01000014">
    <property type="protein sequence ID" value="PVY41487.1"/>
    <property type="molecule type" value="Genomic_DNA"/>
</dbReference>
<dbReference type="SMART" id="SM00812">
    <property type="entry name" value="Alpha_L_fucos"/>
    <property type="match status" value="1"/>
</dbReference>
<evidence type="ECO:0000256" key="1">
    <source>
        <dbReference type="ARBA" id="ARBA00004071"/>
    </source>
</evidence>
<dbReference type="GO" id="GO:0005764">
    <property type="term" value="C:lysosome"/>
    <property type="evidence" value="ECO:0007669"/>
    <property type="project" value="TreeGrafter"/>
</dbReference>
<evidence type="ECO:0000259" key="8">
    <source>
        <dbReference type="Pfam" id="PF01120"/>
    </source>
</evidence>
<feature type="site" description="May be important for catalysis" evidence="7">
    <location>
        <position position="232"/>
    </location>
</feature>
<keyword evidence="6" id="KW-0326">Glycosidase</keyword>
<dbReference type="InterPro" id="IPR016286">
    <property type="entry name" value="FUC_metazoa-typ"/>
</dbReference>
<dbReference type="RefSeq" id="WP_116884138.1">
    <property type="nucleotide sequence ID" value="NZ_CABMMC010000060.1"/>
</dbReference>
<dbReference type="PIRSF" id="PIRSF001092">
    <property type="entry name" value="Alpha-L-fucosidase"/>
    <property type="match status" value="1"/>
</dbReference>
<dbReference type="OrthoDB" id="107551at2"/>
<dbReference type="AlphaFoldDB" id="A0A2U1AZ15"/>
<evidence type="ECO:0000256" key="6">
    <source>
        <dbReference type="ARBA" id="ARBA00023295"/>
    </source>
</evidence>
<evidence type="ECO:0000313" key="9">
    <source>
        <dbReference type="EMBL" id="PVY41487.1"/>
    </source>
</evidence>
<dbReference type="InterPro" id="IPR057739">
    <property type="entry name" value="Glyco_hydro_29_N"/>
</dbReference>
<keyword evidence="5" id="KW-0378">Hydrolase</keyword>
<evidence type="ECO:0000256" key="2">
    <source>
        <dbReference type="ARBA" id="ARBA00007951"/>
    </source>
</evidence>
<dbReference type="InterPro" id="IPR017853">
    <property type="entry name" value="GH"/>
</dbReference>
<reference evidence="9 10" key="1">
    <citation type="submission" date="2018-04" db="EMBL/GenBank/DDBJ databases">
        <title>Genomic Encyclopedia of Type Strains, Phase IV (KMG-IV): sequencing the most valuable type-strain genomes for metagenomic binning, comparative biology and taxonomic classification.</title>
        <authorList>
            <person name="Goeker M."/>
        </authorList>
    </citation>
    <scope>NUCLEOTIDE SEQUENCE [LARGE SCALE GENOMIC DNA]</scope>
    <source>
        <strain evidence="9 10">DSM 14823</strain>
    </source>
</reference>
<dbReference type="EC" id="3.2.1.51" evidence="3"/>
<sequence>MKKIGWFNRARYGMFIHWGAYSVAGRGEWIMNRELIPAEEYRRLYAQRFTASHYDPADWAAKAKKWGMGYTVLTTRHHDGFALWDSEVNPYNAAKLGPKRDLVAPYVEAVRKAGLKVGLYYSPANWSCPDYPGGYFRDWPDEKDWAGEEARRRFIEYYRAELKELLTEYGKIDYLWFDGCIPGNIDGDETIAMIREWQPEIILNNRLGNPFDVKVCEQTVNPPAEDRDWEACMTLNDNWGWHAGDFHWKSAGQVIQLLLTCAEKGGNLLLNVGPKEDGTIPEESVRILDEAGEWLERHREAVTQSERHPFSWNCTARPVTVRGSRIFLHFLNDPCGEFCWAELKNEVRRARLFPEGGEVSFRQEGARLFLGRPEGAEVPYTVELEVEGKPEAVRSQTTFWIPE</sequence>
<evidence type="ECO:0000256" key="5">
    <source>
        <dbReference type="ARBA" id="ARBA00022801"/>
    </source>
</evidence>
<dbReference type="GO" id="GO:0006004">
    <property type="term" value="P:fucose metabolic process"/>
    <property type="evidence" value="ECO:0007669"/>
    <property type="project" value="InterPro"/>
</dbReference>
<dbReference type="SUPFAM" id="SSF51445">
    <property type="entry name" value="(Trans)glycosidases"/>
    <property type="match status" value="1"/>
</dbReference>
<evidence type="ECO:0000256" key="3">
    <source>
        <dbReference type="ARBA" id="ARBA00012662"/>
    </source>
</evidence>
<gene>
    <name evidence="9" type="ORF">C8D82_114101</name>
</gene>
<comment type="similarity">
    <text evidence="2">Belongs to the glycosyl hydrolase 29 family.</text>
</comment>
<comment type="caution">
    <text evidence="9">The sequence shown here is derived from an EMBL/GenBank/DDBJ whole genome shotgun (WGS) entry which is preliminary data.</text>
</comment>
<proteinExistence type="inferred from homology"/>
<feature type="domain" description="Glycoside hydrolase family 29 N-terminal" evidence="8">
    <location>
        <begin position="5"/>
        <end position="299"/>
    </location>
</feature>
<dbReference type="Gene3D" id="3.20.20.80">
    <property type="entry name" value="Glycosidases"/>
    <property type="match status" value="1"/>
</dbReference>
<evidence type="ECO:0000313" key="10">
    <source>
        <dbReference type="Proteomes" id="UP000245959"/>
    </source>
</evidence>
<dbReference type="InterPro" id="IPR000933">
    <property type="entry name" value="Glyco_hydro_29"/>
</dbReference>
<name>A0A2U1AZ15_9BACT</name>
<accession>A0A2U1AZ15</accession>
<dbReference type="PRINTS" id="PR00741">
    <property type="entry name" value="GLHYDRLASE29"/>
</dbReference>
<organism evidence="9 10">
    <name type="scientific">Victivallis vadensis</name>
    <dbReference type="NCBI Taxonomy" id="172901"/>
    <lineage>
        <taxon>Bacteria</taxon>
        <taxon>Pseudomonadati</taxon>
        <taxon>Lentisphaerota</taxon>
        <taxon>Lentisphaeria</taxon>
        <taxon>Victivallales</taxon>
        <taxon>Victivallaceae</taxon>
        <taxon>Victivallis</taxon>
    </lineage>
</organism>
<keyword evidence="10" id="KW-1185">Reference proteome</keyword>
<dbReference type="PANTHER" id="PTHR10030">
    <property type="entry name" value="ALPHA-L-FUCOSIDASE"/>
    <property type="match status" value="1"/>
</dbReference>